<feature type="region of interest" description="Disordered" evidence="1">
    <location>
        <begin position="95"/>
        <end position="172"/>
    </location>
</feature>
<dbReference type="Proteomes" id="UP000041254">
    <property type="component" value="Unassembled WGS sequence"/>
</dbReference>
<feature type="compositionally biased region" description="Basic and acidic residues" evidence="1">
    <location>
        <begin position="160"/>
        <end position="172"/>
    </location>
</feature>
<evidence type="ECO:0000256" key="1">
    <source>
        <dbReference type="SAM" id="MobiDB-lite"/>
    </source>
</evidence>
<proteinExistence type="predicted"/>
<name>A0A0G4H7V5_VITBC</name>
<dbReference type="InParanoid" id="A0A0G4H7V5"/>
<protein>
    <submittedName>
        <fullName evidence="2">Uncharacterized protein</fullName>
    </submittedName>
</protein>
<dbReference type="VEuPathDB" id="CryptoDB:Vbra_19809"/>
<evidence type="ECO:0000313" key="3">
    <source>
        <dbReference type="Proteomes" id="UP000041254"/>
    </source>
</evidence>
<feature type="region of interest" description="Disordered" evidence="1">
    <location>
        <begin position="1"/>
        <end position="35"/>
    </location>
</feature>
<keyword evidence="3" id="KW-1185">Reference proteome</keyword>
<organism evidence="2 3">
    <name type="scientific">Vitrella brassicaformis (strain CCMP3155)</name>
    <dbReference type="NCBI Taxonomy" id="1169540"/>
    <lineage>
        <taxon>Eukaryota</taxon>
        <taxon>Sar</taxon>
        <taxon>Alveolata</taxon>
        <taxon>Colpodellida</taxon>
        <taxon>Vitrellaceae</taxon>
        <taxon>Vitrella</taxon>
    </lineage>
</organism>
<evidence type="ECO:0000313" key="2">
    <source>
        <dbReference type="EMBL" id="CEM39844.1"/>
    </source>
</evidence>
<dbReference type="AlphaFoldDB" id="A0A0G4H7V5"/>
<reference evidence="2 3" key="1">
    <citation type="submission" date="2014-11" db="EMBL/GenBank/DDBJ databases">
        <authorList>
            <person name="Zhu J."/>
            <person name="Qi W."/>
            <person name="Song R."/>
        </authorList>
    </citation>
    <scope>NUCLEOTIDE SEQUENCE [LARGE SCALE GENOMIC DNA]</scope>
</reference>
<sequence>MSGSLPPPVRRALSLKSRHSINPALPLPPPNPPRTRFIQPLLQPSDPPQPCSSYYSPRSAAHEWRCAVNEGGHRARVIGSGRLQLIVQHERELDREDGFDPLSEIPLQGDFPPSVPSPLAEIEAPPGPSRPPSVDHPSNSDHHDAPPPAEKPPIDEPDTADERIAPDADEHGGRRKLPLWCIRTRQRKRYGMRKFKRKKYKKRDWKKGAIPWWPSQRPKRTWKLFYTETLMYRRMPRGKPKRGCEGLKLKRQR</sequence>
<gene>
    <name evidence="2" type="ORF">Vbra_19809</name>
</gene>
<dbReference type="EMBL" id="CDMY01001052">
    <property type="protein sequence ID" value="CEM39844.1"/>
    <property type="molecule type" value="Genomic_DNA"/>
</dbReference>
<accession>A0A0G4H7V5</accession>